<dbReference type="Pfam" id="PF00144">
    <property type="entry name" value="Beta-lactamase"/>
    <property type="match status" value="1"/>
</dbReference>
<dbReference type="InterPro" id="IPR012338">
    <property type="entry name" value="Beta-lactam/transpept-like"/>
</dbReference>
<proteinExistence type="predicted"/>
<evidence type="ECO:0000313" key="3">
    <source>
        <dbReference type="EMBL" id="MCW8107023.1"/>
    </source>
</evidence>
<accession>A0ABT3P2P4</accession>
<dbReference type="InterPro" id="IPR001466">
    <property type="entry name" value="Beta-lactam-related"/>
</dbReference>
<evidence type="ECO:0000259" key="2">
    <source>
        <dbReference type="Pfam" id="PF00144"/>
    </source>
</evidence>
<dbReference type="EMBL" id="JAPFRD010000002">
    <property type="protein sequence ID" value="MCW8107023.1"/>
    <property type="molecule type" value="Genomic_DNA"/>
</dbReference>
<organism evidence="3 4">
    <name type="scientific">Alteromonas aquimaris</name>
    <dbReference type="NCBI Taxonomy" id="2998417"/>
    <lineage>
        <taxon>Bacteria</taxon>
        <taxon>Pseudomonadati</taxon>
        <taxon>Pseudomonadota</taxon>
        <taxon>Gammaproteobacteria</taxon>
        <taxon>Alteromonadales</taxon>
        <taxon>Alteromonadaceae</taxon>
        <taxon>Alteromonas/Salinimonas group</taxon>
        <taxon>Alteromonas</taxon>
    </lineage>
</organism>
<dbReference type="InterPro" id="IPR050491">
    <property type="entry name" value="AmpC-like"/>
</dbReference>
<name>A0ABT3P2P4_9ALTE</name>
<dbReference type="SUPFAM" id="SSF56601">
    <property type="entry name" value="beta-lactamase/transpeptidase-like"/>
    <property type="match status" value="1"/>
</dbReference>
<dbReference type="RefSeq" id="WP_265615724.1">
    <property type="nucleotide sequence ID" value="NZ_JAPFRD010000002.1"/>
</dbReference>
<comment type="caution">
    <text evidence="3">The sequence shown here is derived from an EMBL/GenBank/DDBJ whole genome shotgun (WGS) entry which is preliminary data.</text>
</comment>
<feature type="compositionally biased region" description="Low complexity" evidence="1">
    <location>
        <begin position="12"/>
        <end position="26"/>
    </location>
</feature>
<protein>
    <submittedName>
        <fullName evidence="3">Beta-lactamase family protein</fullName>
    </submittedName>
</protein>
<dbReference type="Proteomes" id="UP001142810">
    <property type="component" value="Unassembled WGS sequence"/>
</dbReference>
<dbReference type="Gene3D" id="3.40.710.10">
    <property type="entry name" value="DD-peptidase/beta-lactamase superfamily"/>
    <property type="match status" value="1"/>
</dbReference>
<sequence length="333" mass="36536">MIIFITSGCGGSKSSTPPQTNSSPSTHPVSSAPTTLRQIANDIRKHSDISGIILLSQTGNLKADVVASGIDLEQEHLFKIASISKLFMAVAVTKLVNENALDLRDFVSTWLPELSLSIANAESATLKHLITHRSGIPDFDSQPGFSWDRSHTDIVATLKLIEGKPADFNPGERYAYSNSNYLLLGLVMDKVLGFSHELYIQNEILAPLGMKDTYLQQAYAPQDSLITGYWNGRDKKAQKYAIPGGSMVASAEDIAMFMGALNRGELLNEQEANLYVYYHEHTGWLPGYQSIARYDALSDTVILVFTTNTGGESSSLSERAFNQIRNIVRQRGS</sequence>
<dbReference type="PANTHER" id="PTHR46825">
    <property type="entry name" value="D-ALANYL-D-ALANINE-CARBOXYPEPTIDASE/ENDOPEPTIDASE AMPH"/>
    <property type="match status" value="1"/>
</dbReference>
<keyword evidence="4" id="KW-1185">Reference proteome</keyword>
<reference evidence="3" key="1">
    <citation type="submission" date="2022-11" db="EMBL/GenBank/DDBJ databases">
        <title>Alteromonas sp. nov., isolated from sea water of the Qingdao.</title>
        <authorList>
            <person name="Wang Q."/>
        </authorList>
    </citation>
    <scope>NUCLEOTIDE SEQUENCE</scope>
    <source>
        <strain evidence="3">ASW11-7</strain>
    </source>
</reference>
<feature type="domain" description="Beta-lactamase-related" evidence="2">
    <location>
        <begin position="67"/>
        <end position="272"/>
    </location>
</feature>
<dbReference type="PANTHER" id="PTHR46825:SF9">
    <property type="entry name" value="BETA-LACTAMASE-RELATED DOMAIN-CONTAINING PROTEIN"/>
    <property type="match status" value="1"/>
</dbReference>
<feature type="region of interest" description="Disordered" evidence="1">
    <location>
        <begin position="6"/>
        <end position="33"/>
    </location>
</feature>
<evidence type="ECO:0000256" key="1">
    <source>
        <dbReference type="SAM" id="MobiDB-lite"/>
    </source>
</evidence>
<gene>
    <name evidence="3" type="ORF">OPS25_00715</name>
</gene>
<evidence type="ECO:0000313" key="4">
    <source>
        <dbReference type="Proteomes" id="UP001142810"/>
    </source>
</evidence>